<dbReference type="Gramene" id="TraesLAC3D03G01749940.1">
    <property type="protein sequence ID" value="TraesLAC3D03G01749940.1.CDS1"/>
    <property type="gene ID" value="TraesLAC3D03G01749940"/>
</dbReference>
<dbReference type="Gramene" id="TraesCAD_scaffold_060365_01G000200.1">
    <property type="protein sequence ID" value="TraesCAD_scaffold_060365_01G000200.1"/>
    <property type="gene ID" value="TraesCAD_scaffold_060365_01G000200"/>
</dbReference>
<reference evidence="1" key="1">
    <citation type="submission" date="2018-08" db="EMBL/GenBank/DDBJ databases">
        <authorList>
            <person name="Rossello M."/>
        </authorList>
    </citation>
    <scope>NUCLEOTIDE SEQUENCE [LARGE SCALE GENOMIC DNA]</scope>
    <source>
        <strain evidence="1">cv. Chinese Spring</strain>
    </source>
</reference>
<sequence length="198" mass="22146">METTRSCGPLDFEVSCIDGSVPVLRSSGFNDFTIMDVSYEERSMHVVDVKIEEDFNVSKSCHFPRWNTSGKLALPFKVNPANMNLIFYNCTKTMAHQGRALAEMRCVNTSNTFVRSGVRYDAIGDYADYALEGCDAIVMPVMGSFGEANRSDYERLISDGFLLTWDLPLPTPAPARKFTCQIIFKQCFVVSSIVKKSS</sequence>
<dbReference type="OrthoDB" id="682572at2759"/>
<dbReference type="EnsemblPlants" id="TraesCS3D02G048900.1">
    <property type="protein sequence ID" value="TraesCS3D02G048900.1.cds1"/>
    <property type="gene ID" value="TraesCS3D02G048900"/>
</dbReference>
<evidence type="ECO:0000313" key="1">
    <source>
        <dbReference type="EnsemblPlants" id="TraesCS3D02G048900.1.cds1"/>
    </source>
</evidence>
<dbReference type="Gramene" id="TraesCS3D02G048900.1">
    <property type="protein sequence ID" value="TraesCS3D02G048900.1.cds1"/>
    <property type="gene ID" value="TraesCS3D02G048900"/>
</dbReference>
<evidence type="ECO:0000313" key="2">
    <source>
        <dbReference type="Proteomes" id="UP000019116"/>
    </source>
</evidence>
<dbReference type="PANTHER" id="PTHR33138">
    <property type="entry name" value="OS01G0690200 PROTEIN"/>
    <property type="match status" value="1"/>
</dbReference>
<keyword evidence="2" id="KW-1185">Reference proteome</keyword>
<name>A0A3B6GMI0_WHEAT</name>
<organism evidence="1">
    <name type="scientific">Triticum aestivum</name>
    <name type="common">Wheat</name>
    <dbReference type="NCBI Taxonomy" id="4565"/>
    <lineage>
        <taxon>Eukaryota</taxon>
        <taxon>Viridiplantae</taxon>
        <taxon>Streptophyta</taxon>
        <taxon>Embryophyta</taxon>
        <taxon>Tracheophyta</taxon>
        <taxon>Spermatophyta</taxon>
        <taxon>Magnoliopsida</taxon>
        <taxon>Liliopsida</taxon>
        <taxon>Poales</taxon>
        <taxon>Poaceae</taxon>
        <taxon>BOP clade</taxon>
        <taxon>Pooideae</taxon>
        <taxon>Triticodae</taxon>
        <taxon>Triticeae</taxon>
        <taxon>Triticinae</taxon>
        <taxon>Triticum</taxon>
    </lineage>
</organism>
<dbReference type="Gramene" id="TraesCS3D03G0085900.1">
    <property type="protein sequence ID" value="TraesCS3D03G0085900.1.CDS1"/>
    <property type="gene ID" value="TraesCS3D03G0085900"/>
</dbReference>
<dbReference type="PANTHER" id="PTHR33138:SF89">
    <property type="entry name" value="WALL-ASSOCIATED RECEPTOR KINASE GALACTURONAN-BINDING DOMAIN-CONTAINING PROTEIN"/>
    <property type="match status" value="1"/>
</dbReference>
<dbReference type="Gramene" id="TraesRN3D0100093000.1">
    <property type="protein sequence ID" value="TraesRN3D0100093000.1"/>
    <property type="gene ID" value="TraesRN3D0100093000"/>
</dbReference>
<dbReference type="STRING" id="4565.A0A3B6GMI0"/>
<dbReference type="Gramene" id="TraesARI3D03G01839950.1">
    <property type="protein sequence ID" value="TraesARI3D03G01839950.1.CDS1"/>
    <property type="gene ID" value="TraesARI3D03G01839950"/>
</dbReference>
<dbReference type="AlphaFoldDB" id="A0A3B6GMI0"/>
<proteinExistence type="predicted"/>
<protein>
    <recommendedName>
        <fullName evidence="3">Wall-associated receptor kinase galacturonan-binding domain-containing protein</fullName>
    </recommendedName>
</protein>
<evidence type="ECO:0008006" key="3">
    <source>
        <dbReference type="Google" id="ProtNLM"/>
    </source>
</evidence>
<accession>A0A3B6GMI0</accession>
<dbReference type="Proteomes" id="UP000019116">
    <property type="component" value="Chromosome 3D"/>
</dbReference>
<reference evidence="1" key="2">
    <citation type="submission" date="2018-10" db="UniProtKB">
        <authorList>
            <consortium name="EnsemblPlants"/>
        </authorList>
    </citation>
    <scope>IDENTIFICATION</scope>
</reference>
<dbReference type="Gramene" id="TraesROB_scaffold_002904_01G000900.1">
    <property type="protein sequence ID" value="TraesROB_scaffold_002904_01G000900.1"/>
    <property type="gene ID" value="TraesROB_scaffold_002904_01G000900"/>
</dbReference>
<dbReference type="Gramene" id="TraesWEE_scaffold_033696_01G000300.1">
    <property type="protein sequence ID" value="TraesWEE_scaffold_033696_01G000300.1"/>
    <property type="gene ID" value="TraesWEE_scaffold_033696_01G000300"/>
</dbReference>
<dbReference type="Gramene" id="TraesCLE_scaffold_051786_01G000200.1">
    <property type="protein sequence ID" value="TraesCLE_scaffold_051786_01G000200.1"/>
    <property type="gene ID" value="TraesCLE_scaffold_051786_01G000200"/>
</dbReference>